<keyword evidence="3" id="KW-1185">Reference proteome</keyword>
<dbReference type="PROSITE" id="PS50097">
    <property type="entry name" value="BTB"/>
    <property type="match status" value="1"/>
</dbReference>
<reference evidence="3" key="1">
    <citation type="submission" date="2012-06" db="EMBL/GenBank/DDBJ databases">
        <title>The genome sequence of Coniosporium apollinis CBS 100218.</title>
        <authorList>
            <consortium name="The Broad Institute Genome Sequencing Platform"/>
            <person name="Cuomo C."/>
            <person name="Gorbushina A."/>
            <person name="Noack S."/>
            <person name="Walker B."/>
            <person name="Young S.K."/>
            <person name="Zeng Q."/>
            <person name="Gargeya S."/>
            <person name="Fitzgerald M."/>
            <person name="Haas B."/>
            <person name="Abouelleil A."/>
            <person name="Alvarado L."/>
            <person name="Arachchi H.M."/>
            <person name="Berlin A.M."/>
            <person name="Chapman S.B."/>
            <person name="Goldberg J."/>
            <person name="Griggs A."/>
            <person name="Gujja S."/>
            <person name="Hansen M."/>
            <person name="Howarth C."/>
            <person name="Imamovic A."/>
            <person name="Larimer J."/>
            <person name="McCowan C."/>
            <person name="Montmayeur A."/>
            <person name="Murphy C."/>
            <person name="Neiman D."/>
            <person name="Pearson M."/>
            <person name="Priest M."/>
            <person name="Roberts A."/>
            <person name="Saif S."/>
            <person name="Shea T."/>
            <person name="Sisk P."/>
            <person name="Sykes S."/>
            <person name="Wortman J."/>
            <person name="Nusbaum C."/>
            <person name="Birren B."/>
        </authorList>
    </citation>
    <scope>NUCLEOTIDE SEQUENCE [LARGE SCALE GENOMIC DNA]</scope>
    <source>
        <strain evidence="3">CBS 100218</strain>
    </source>
</reference>
<dbReference type="Gene3D" id="3.30.710.10">
    <property type="entry name" value="Potassium Channel Kv1.1, Chain A"/>
    <property type="match status" value="1"/>
</dbReference>
<dbReference type="EMBL" id="JH767555">
    <property type="protein sequence ID" value="EON61235.1"/>
    <property type="molecule type" value="Genomic_DNA"/>
</dbReference>
<sequence length="232" mass="26325">MQSGGGEAAADSTVSAVVVEDDKVVKKRKVDSEPARSSLHTFSSDVFEVHVGPEPVRFVLHETLACRVCPFFERAIQRGFAEATSRMITLADDEPETFSEVVSWIYRDELFPDIALPEYPKNIQLCKLWVLADKLCMPVLQNRIVEVIACKAKAQNRATSTETLDYIWSHTPRGARLRTVFVVICVRTMTKPDFWDRKETLPAEFVQEFCYALINTLDAAQPDRTRNILELQ</sequence>
<evidence type="ECO:0000259" key="1">
    <source>
        <dbReference type="PROSITE" id="PS50097"/>
    </source>
</evidence>
<dbReference type="RefSeq" id="XP_007776552.1">
    <property type="nucleotide sequence ID" value="XM_007778362.1"/>
</dbReference>
<dbReference type="CDD" id="cd18186">
    <property type="entry name" value="BTB_POZ_ZBTB_KLHL-like"/>
    <property type="match status" value="1"/>
</dbReference>
<protein>
    <recommendedName>
        <fullName evidence="1">BTB domain-containing protein</fullName>
    </recommendedName>
</protein>
<dbReference type="InterPro" id="IPR011333">
    <property type="entry name" value="SKP1/BTB/POZ_sf"/>
</dbReference>
<dbReference type="OrthoDB" id="1022638at2759"/>
<evidence type="ECO:0000313" key="3">
    <source>
        <dbReference type="Proteomes" id="UP000016924"/>
    </source>
</evidence>
<evidence type="ECO:0000313" key="2">
    <source>
        <dbReference type="EMBL" id="EON61235.1"/>
    </source>
</evidence>
<dbReference type="SUPFAM" id="SSF54695">
    <property type="entry name" value="POZ domain"/>
    <property type="match status" value="1"/>
</dbReference>
<accession>R7YH50</accession>
<name>R7YH50_CONA1</name>
<dbReference type="HOGENOM" id="CLU_068279_5_1_1"/>
<dbReference type="InterPro" id="IPR000210">
    <property type="entry name" value="BTB/POZ_dom"/>
</dbReference>
<dbReference type="Proteomes" id="UP000016924">
    <property type="component" value="Unassembled WGS sequence"/>
</dbReference>
<dbReference type="GeneID" id="19897759"/>
<proteinExistence type="predicted"/>
<organism evidence="2 3">
    <name type="scientific">Coniosporium apollinis (strain CBS 100218)</name>
    <name type="common">Rock-inhabiting black yeast</name>
    <dbReference type="NCBI Taxonomy" id="1168221"/>
    <lineage>
        <taxon>Eukaryota</taxon>
        <taxon>Fungi</taxon>
        <taxon>Dikarya</taxon>
        <taxon>Ascomycota</taxon>
        <taxon>Pezizomycotina</taxon>
        <taxon>Dothideomycetes</taxon>
        <taxon>Dothideomycetes incertae sedis</taxon>
        <taxon>Coniosporium</taxon>
    </lineage>
</organism>
<dbReference type="eggNOG" id="ENOG502STH4">
    <property type="taxonomic scope" value="Eukaryota"/>
</dbReference>
<dbReference type="Pfam" id="PF00651">
    <property type="entry name" value="BTB"/>
    <property type="match status" value="1"/>
</dbReference>
<feature type="domain" description="BTB" evidence="1">
    <location>
        <begin position="44"/>
        <end position="114"/>
    </location>
</feature>
<gene>
    <name evidence="2" type="ORF">W97_00448</name>
</gene>
<dbReference type="STRING" id="1168221.R7YH50"/>
<dbReference type="OMA" id="RIMHDEN"/>
<dbReference type="PANTHER" id="PTHR47843:SF2">
    <property type="entry name" value="BTB DOMAIN-CONTAINING PROTEIN"/>
    <property type="match status" value="1"/>
</dbReference>
<dbReference type="PANTHER" id="PTHR47843">
    <property type="entry name" value="BTB DOMAIN-CONTAINING PROTEIN-RELATED"/>
    <property type="match status" value="1"/>
</dbReference>
<dbReference type="AlphaFoldDB" id="R7YH50"/>